<name>A0A0K2VJ63_LEPSM</name>
<dbReference type="EMBL" id="HACA01032665">
    <property type="protein sequence ID" value="CDW50026.1"/>
    <property type="molecule type" value="Transcribed_RNA"/>
</dbReference>
<proteinExistence type="predicted"/>
<accession>A0A0K2VJ63</accession>
<sequence>MKLLSRTLYVKGHIRVKLSIPNQMMVLNYS</sequence>
<dbReference type="AlphaFoldDB" id="A0A0K2VJ63"/>
<evidence type="ECO:0000313" key="1">
    <source>
        <dbReference type="EMBL" id="CDW50026.1"/>
    </source>
</evidence>
<organism evidence="1">
    <name type="scientific">Lepeophtheirus salmonis</name>
    <name type="common">Salmon louse</name>
    <name type="synonym">Caligus salmonis</name>
    <dbReference type="NCBI Taxonomy" id="72036"/>
    <lineage>
        <taxon>Eukaryota</taxon>
        <taxon>Metazoa</taxon>
        <taxon>Ecdysozoa</taxon>
        <taxon>Arthropoda</taxon>
        <taxon>Crustacea</taxon>
        <taxon>Multicrustacea</taxon>
        <taxon>Hexanauplia</taxon>
        <taxon>Copepoda</taxon>
        <taxon>Siphonostomatoida</taxon>
        <taxon>Caligidae</taxon>
        <taxon>Lepeophtheirus</taxon>
    </lineage>
</organism>
<reference evidence="1" key="1">
    <citation type="submission" date="2014-05" db="EMBL/GenBank/DDBJ databases">
        <authorList>
            <person name="Chronopoulou M."/>
        </authorList>
    </citation>
    <scope>NUCLEOTIDE SEQUENCE</scope>
    <source>
        <tissue evidence="1">Whole organism</tissue>
    </source>
</reference>
<protein>
    <submittedName>
        <fullName evidence="1">Uncharacterized protein</fullName>
    </submittedName>
</protein>